<organism evidence="1 2">
    <name type="scientific">Panagrolaimus sp. JU765</name>
    <dbReference type="NCBI Taxonomy" id="591449"/>
    <lineage>
        <taxon>Eukaryota</taxon>
        <taxon>Metazoa</taxon>
        <taxon>Ecdysozoa</taxon>
        <taxon>Nematoda</taxon>
        <taxon>Chromadorea</taxon>
        <taxon>Rhabditida</taxon>
        <taxon>Tylenchina</taxon>
        <taxon>Panagrolaimomorpha</taxon>
        <taxon>Panagrolaimoidea</taxon>
        <taxon>Panagrolaimidae</taxon>
        <taxon>Panagrolaimus</taxon>
    </lineage>
</organism>
<dbReference type="Proteomes" id="UP000887576">
    <property type="component" value="Unplaced"/>
</dbReference>
<proteinExistence type="predicted"/>
<evidence type="ECO:0000313" key="1">
    <source>
        <dbReference type="Proteomes" id="UP000887576"/>
    </source>
</evidence>
<sequence>MNIVKSRMKKVYFRSLAPDEKVEFDVVQGKAGPEAANVTGLDGADVQGRRPYFRFRKLGQRRRNESGRERDNAKESGRERDNAKESGRERDNAKESGRERGIAKESGRERDNAKESGNESSPDKSTDKPKRRFHRRKNYGRKNRKSEENKGEQAEDTEAPKVAAAN</sequence>
<accession>A0AC34Q7J0</accession>
<reference evidence="2" key="1">
    <citation type="submission" date="2022-11" db="UniProtKB">
        <authorList>
            <consortium name="WormBaseParasite"/>
        </authorList>
    </citation>
    <scope>IDENTIFICATION</scope>
</reference>
<protein>
    <submittedName>
        <fullName evidence="2">CSD domain-containing protein</fullName>
    </submittedName>
</protein>
<name>A0AC34Q7J0_9BILA</name>
<dbReference type="WBParaSite" id="JU765_v2.g13525.t1">
    <property type="protein sequence ID" value="JU765_v2.g13525.t1"/>
    <property type="gene ID" value="JU765_v2.g13525"/>
</dbReference>
<evidence type="ECO:0000313" key="2">
    <source>
        <dbReference type="WBParaSite" id="JU765_v2.g13525.t1"/>
    </source>
</evidence>